<dbReference type="PROSITE" id="PS51831">
    <property type="entry name" value="HD"/>
    <property type="match status" value="1"/>
</dbReference>
<evidence type="ECO:0000259" key="1">
    <source>
        <dbReference type="PROSITE" id="PS51831"/>
    </source>
</evidence>
<keyword evidence="3" id="KW-1185">Reference proteome</keyword>
<proteinExistence type="predicted"/>
<accession>A0A1M7YGV5</accession>
<dbReference type="Gene3D" id="1.20.58.1910">
    <property type="match status" value="1"/>
</dbReference>
<dbReference type="Proteomes" id="UP000184612">
    <property type="component" value="Unassembled WGS sequence"/>
</dbReference>
<dbReference type="InterPro" id="IPR003607">
    <property type="entry name" value="HD/PDEase_dom"/>
</dbReference>
<dbReference type="AlphaFoldDB" id="A0A1M7YGV5"/>
<dbReference type="RefSeq" id="WP_330393903.1">
    <property type="nucleotide sequence ID" value="NZ_FRFD01000010.1"/>
</dbReference>
<evidence type="ECO:0000313" key="3">
    <source>
        <dbReference type="Proteomes" id="UP000184612"/>
    </source>
</evidence>
<dbReference type="SUPFAM" id="SSF109604">
    <property type="entry name" value="HD-domain/PDEase-like"/>
    <property type="match status" value="1"/>
</dbReference>
<gene>
    <name evidence="2" type="ORF">SAMN02745217_03384</name>
</gene>
<dbReference type="CDD" id="cd00077">
    <property type="entry name" value="HDc"/>
    <property type="match status" value="1"/>
</dbReference>
<dbReference type="PANTHER" id="PTHR33594:SF1">
    <property type="entry name" value="HD_PDEASE DOMAIN-CONTAINING PROTEIN"/>
    <property type="match status" value="1"/>
</dbReference>
<dbReference type="Gene3D" id="1.10.472.50">
    <property type="entry name" value="HD-domain/PDEase-like"/>
    <property type="match status" value="1"/>
</dbReference>
<dbReference type="InterPro" id="IPR006674">
    <property type="entry name" value="HD_domain"/>
</dbReference>
<sequence length="215" mass="24482">MMNEFQIEENAFKYLKETFKNDCSGHDYYHSVRVYKNAVNIAQKEGGNLFLIKLAALLHDVDDSKLFDTSDKLQNARKFLVENGVDDSSINEICKIIKSVSFKGNGSVIPDSLEGKIVQDADRLDALGAIGIARTFAYGGHKGRPIHEPYEKPIDNMAAKEYENHISTSINHFYEKLLKLKNLMNTDTAISLAENRHVFIKKYLDEFTNEWDGNR</sequence>
<dbReference type="STRING" id="1121345.SAMN02745217_03384"/>
<protein>
    <recommendedName>
        <fullName evidence="1">HD domain-containing protein</fullName>
    </recommendedName>
</protein>
<feature type="domain" description="HD" evidence="1">
    <location>
        <begin position="27"/>
        <end position="127"/>
    </location>
</feature>
<reference evidence="2 3" key="1">
    <citation type="submission" date="2016-12" db="EMBL/GenBank/DDBJ databases">
        <authorList>
            <person name="Song W.-J."/>
            <person name="Kurnit D.M."/>
        </authorList>
    </citation>
    <scope>NUCLEOTIDE SEQUENCE [LARGE SCALE GENOMIC DNA]</scope>
    <source>
        <strain evidence="2 3">DSM 12503</strain>
    </source>
</reference>
<dbReference type="SMART" id="SM00471">
    <property type="entry name" value="HDc"/>
    <property type="match status" value="1"/>
</dbReference>
<dbReference type="EMBL" id="FRFD01000010">
    <property type="protein sequence ID" value="SHO51884.1"/>
    <property type="molecule type" value="Genomic_DNA"/>
</dbReference>
<organism evidence="2 3">
    <name type="scientific">Anaerocolumna xylanovorans DSM 12503</name>
    <dbReference type="NCBI Taxonomy" id="1121345"/>
    <lineage>
        <taxon>Bacteria</taxon>
        <taxon>Bacillati</taxon>
        <taxon>Bacillota</taxon>
        <taxon>Clostridia</taxon>
        <taxon>Lachnospirales</taxon>
        <taxon>Lachnospiraceae</taxon>
        <taxon>Anaerocolumna</taxon>
    </lineage>
</organism>
<evidence type="ECO:0000313" key="2">
    <source>
        <dbReference type="EMBL" id="SHO51884.1"/>
    </source>
</evidence>
<name>A0A1M7YGV5_9FIRM</name>
<dbReference type="PANTHER" id="PTHR33594">
    <property type="entry name" value="SUPERFAMILY HYDROLASE, PUTATIVE (AFU_ORTHOLOGUE AFUA_1G03035)-RELATED"/>
    <property type="match status" value="1"/>
</dbReference>
<dbReference type="Pfam" id="PF01966">
    <property type="entry name" value="HD"/>
    <property type="match status" value="1"/>
</dbReference>